<gene>
    <name evidence="4" type="ORF">EJB05_19667</name>
</gene>
<dbReference type="Proteomes" id="UP000324897">
    <property type="component" value="Chromosome 1"/>
</dbReference>
<keyword evidence="5" id="KW-1185">Reference proteome</keyword>
<feature type="compositionally biased region" description="Basic and acidic residues" evidence="2">
    <location>
        <begin position="418"/>
        <end position="440"/>
    </location>
</feature>
<comment type="caution">
    <text evidence="4">The sequence shown here is derived from an EMBL/GenBank/DDBJ whole genome shotgun (WGS) entry which is preliminary data.</text>
</comment>
<evidence type="ECO:0000256" key="1">
    <source>
        <dbReference type="PROSITE-ProRule" id="PRU00047"/>
    </source>
</evidence>
<dbReference type="InterPro" id="IPR001878">
    <property type="entry name" value="Znf_CCHC"/>
</dbReference>
<feature type="region of interest" description="Disordered" evidence="2">
    <location>
        <begin position="154"/>
        <end position="173"/>
    </location>
</feature>
<dbReference type="SMART" id="SM00343">
    <property type="entry name" value="ZnF_C2HC"/>
    <property type="match status" value="2"/>
</dbReference>
<reference evidence="4 5" key="1">
    <citation type="journal article" date="2019" name="Sci. Rep.">
        <title>A high-quality genome of Eragrostis curvula grass provides insights into Poaceae evolution and supports new strategies to enhance forage quality.</title>
        <authorList>
            <person name="Carballo J."/>
            <person name="Santos B.A.C.M."/>
            <person name="Zappacosta D."/>
            <person name="Garbus I."/>
            <person name="Selva J.P."/>
            <person name="Gallo C.A."/>
            <person name="Diaz A."/>
            <person name="Albertini E."/>
            <person name="Caccamo M."/>
            <person name="Echenique V."/>
        </authorList>
    </citation>
    <scope>NUCLEOTIDE SEQUENCE [LARGE SCALE GENOMIC DNA]</scope>
    <source>
        <strain evidence="5">cv. Victoria</strain>
        <tissue evidence="4">Leaf</tissue>
    </source>
</reference>
<dbReference type="EMBL" id="RWGY01000011">
    <property type="protein sequence ID" value="TVU28158.1"/>
    <property type="molecule type" value="Genomic_DNA"/>
</dbReference>
<feature type="compositionally biased region" description="Basic and acidic residues" evidence="2">
    <location>
        <begin position="501"/>
        <end position="515"/>
    </location>
</feature>
<accession>A0A5J9UY13</accession>
<keyword evidence="1" id="KW-0479">Metal-binding</keyword>
<feature type="compositionally biased region" description="Basic and acidic residues" evidence="2">
    <location>
        <begin position="451"/>
        <end position="466"/>
    </location>
</feature>
<evidence type="ECO:0000313" key="4">
    <source>
        <dbReference type="EMBL" id="TVU28158.1"/>
    </source>
</evidence>
<evidence type="ECO:0000256" key="2">
    <source>
        <dbReference type="SAM" id="MobiDB-lite"/>
    </source>
</evidence>
<evidence type="ECO:0000259" key="3">
    <source>
        <dbReference type="PROSITE" id="PS50158"/>
    </source>
</evidence>
<proteinExistence type="predicted"/>
<feature type="region of interest" description="Disordered" evidence="2">
    <location>
        <begin position="414"/>
        <end position="558"/>
    </location>
</feature>
<feature type="region of interest" description="Disordered" evidence="2">
    <location>
        <begin position="353"/>
        <end position="378"/>
    </location>
</feature>
<dbReference type="GO" id="GO:0008270">
    <property type="term" value="F:zinc ion binding"/>
    <property type="evidence" value="ECO:0007669"/>
    <property type="project" value="UniProtKB-KW"/>
</dbReference>
<sequence>MIRLDHGGDTYKAGRCNIDHAGGCTAQATHFANDLHPCPAAVHCLLTLELASWVNIPRCGALHVPLGPRPEPRLSFITAERGECSYAKAAQGEVNVCLSPKKPLDSAPLPSEEPPKLKSVLVVPEKLGSINEMQPSQLGWQQVKPRHWWRRRDPAPVQHSSQPPTTAFKQGPPAGYKNRFHGRCYRCLGRDHRVADCREPLRCLRCWGVGHFARDCASKNTVPSRKPIHARLTFPSSSIHSRITNLHPQPPSIHSRLTFPPLPQSETSHQQKLAPADMAYIAGQPLNKPAHGTAVVVSSTAMNYKAAKLRRLAVLLVALIPNHATFAHEVAPPPSCRQYEILIHLDRYEDWRPMTPRTPSSGQSGLPSSGSSDSGEACPRIQLFDNWTPGVVDGRAPPQLASSSQRIANMCRMMEPLPRQRRDDRDDDHTDPSRRYDRGPSRGRQMAVATRHGDGGETGGHHDCRRTCSPQGHRRHQLNDDDGPQLFRGRSPVRSPRSSPRGRDPHRREEAAWERRRSRSPVPRVSAEPGFDAGQHARTSPQVGGPARGSGAQGNRAPVHHELPDLAASLLLQDLPAAYGAPPPPVNHPDPLMDFCKSFCQDILSPVPFSFRHDEDPMLLEVSLMSEALVTQPLSFSPVRSPDYVPVSLEWAGNSGGLGGTGTQPPPV</sequence>
<feature type="compositionally biased region" description="Low complexity" evidence="2">
    <location>
        <begin position="360"/>
        <end position="375"/>
    </location>
</feature>
<name>A0A5J9UY13_9POAL</name>
<dbReference type="InterPro" id="IPR036875">
    <property type="entry name" value="Znf_CCHC_sf"/>
</dbReference>
<dbReference type="Gene3D" id="4.10.60.10">
    <property type="entry name" value="Zinc finger, CCHC-type"/>
    <property type="match status" value="1"/>
</dbReference>
<dbReference type="SUPFAM" id="SSF57756">
    <property type="entry name" value="Retrovirus zinc finger-like domains"/>
    <property type="match status" value="1"/>
</dbReference>
<protein>
    <recommendedName>
        <fullName evidence="3">CCHC-type domain-containing protein</fullName>
    </recommendedName>
</protein>
<dbReference type="PROSITE" id="PS50158">
    <property type="entry name" value="ZF_CCHC"/>
    <property type="match status" value="1"/>
</dbReference>
<evidence type="ECO:0000313" key="5">
    <source>
        <dbReference type="Proteomes" id="UP000324897"/>
    </source>
</evidence>
<keyword evidence="1" id="KW-0863">Zinc-finger</keyword>
<dbReference type="AlphaFoldDB" id="A0A5J9UY13"/>
<dbReference type="OrthoDB" id="696013at2759"/>
<feature type="compositionally biased region" description="Low complexity" evidence="2">
    <location>
        <begin position="488"/>
        <end position="499"/>
    </location>
</feature>
<feature type="compositionally biased region" description="Polar residues" evidence="2">
    <location>
        <begin position="158"/>
        <end position="168"/>
    </location>
</feature>
<feature type="domain" description="CCHC-type" evidence="3">
    <location>
        <begin position="202"/>
        <end position="216"/>
    </location>
</feature>
<keyword evidence="1" id="KW-0862">Zinc</keyword>
<feature type="non-terminal residue" evidence="4">
    <location>
        <position position="1"/>
    </location>
</feature>
<dbReference type="GO" id="GO:0003676">
    <property type="term" value="F:nucleic acid binding"/>
    <property type="evidence" value="ECO:0007669"/>
    <property type="project" value="InterPro"/>
</dbReference>
<organism evidence="4 5">
    <name type="scientific">Eragrostis curvula</name>
    <name type="common">weeping love grass</name>
    <dbReference type="NCBI Taxonomy" id="38414"/>
    <lineage>
        <taxon>Eukaryota</taxon>
        <taxon>Viridiplantae</taxon>
        <taxon>Streptophyta</taxon>
        <taxon>Embryophyta</taxon>
        <taxon>Tracheophyta</taxon>
        <taxon>Spermatophyta</taxon>
        <taxon>Magnoliopsida</taxon>
        <taxon>Liliopsida</taxon>
        <taxon>Poales</taxon>
        <taxon>Poaceae</taxon>
        <taxon>PACMAD clade</taxon>
        <taxon>Chloridoideae</taxon>
        <taxon>Eragrostideae</taxon>
        <taxon>Eragrostidinae</taxon>
        <taxon>Eragrostis</taxon>
    </lineage>
</organism>
<dbReference type="Gramene" id="TVU28158">
    <property type="protein sequence ID" value="TVU28158"/>
    <property type="gene ID" value="EJB05_19667"/>
</dbReference>